<dbReference type="Proteomes" id="UP000092583">
    <property type="component" value="Unassembled WGS sequence"/>
</dbReference>
<protein>
    <submittedName>
        <fullName evidence="1">Uncharacterized protein</fullName>
    </submittedName>
</protein>
<keyword evidence="2" id="KW-1185">Reference proteome</keyword>
<name>A0A1B9IJD7_9TREE</name>
<dbReference type="EMBL" id="KI669466">
    <property type="protein sequence ID" value="OCF55652.1"/>
    <property type="molecule type" value="Genomic_DNA"/>
</dbReference>
<accession>A0A1B9IJD7</accession>
<dbReference type="AlphaFoldDB" id="A0A1B9IJD7"/>
<gene>
    <name evidence="1" type="ORF">L486_07137</name>
</gene>
<organism evidence="1 2">
    <name type="scientific">Kwoniella mangroviensis CBS 10435</name>
    <dbReference type="NCBI Taxonomy" id="1331196"/>
    <lineage>
        <taxon>Eukaryota</taxon>
        <taxon>Fungi</taxon>
        <taxon>Dikarya</taxon>
        <taxon>Basidiomycota</taxon>
        <taxon>Agaricomycotina</taxon>
        <taxon>Tremellomycetes</taxon>
        <taxon>Tremellales</taxon>
        <taxon>Cryptococcaceae</taxon>
        <taxon>Kwoniella</taxon>
    </lineage>
</organism>
<sequence>MSISHTARSSSGPIILRFEATIITDATSGERTARFYCNTSDAAQHDVDQATREMKGYFDSIILGDRDNHELCDIQMRQGKGSVQMAQTTIASLLCMAAETHNQEAGDSCQYVLST</sequence>
<proteinExistence type="predicted"/>
<reference evidence="2" key="2">
    <citation type="submission" date="2013-12" db="EMBL/GenBank/DDBJ databases">
        <title>Evolution of pathogenesis and genome organization in the Tremellales.</title>
        <authorList>
            <person name="Cuomo C."/>
            <person name="Litvintseva A."/>
            <person name="Heitman J."/>
            <person name="Chen Y."/>
            <person name="Sun S."/>
            <person name="Springer D."/>
            <person name="Dromer F."/>
            <person name="Young S."/>
            <person name="Zeng Q."/>
            <person name="Chapman S."/>
            <person name="Gujja S."/>
            <person name="Saif S."/>
            <person name="Birren B."/>
        </authorList>
    </citation>
    <scope>NUCLEOTIDE SEQUENCE [LARGE SCALE GENOMIC DNA]</scope>
    <source>
        <strain evidence="2">CBS 10435</strain>
    </source>
</reference>
<evidence type="ECO:0000313" key="2">
    <source>
        <dbReference type="Proteomes" id="UP000092583"/>
    </source>
</evidence>
<evidence type="ECO:0000313" key="1">
    <source>
        <dbReference type="EMBL" id="OCF55652.1"/>
    </source>
</evidence>
<reference evidence="1 2" key="1">
    <citation type="submission" date="2013-07" db="EMBL/GenBank/DDBJ databases">
        <title>The Genome Sequence of Kwoniella mangroviensis CBS10435.</title>
        <authorList>
            <consortium name="The Broad Institute Genome Sequencing Platform"/>
            <person name="Cuomo C."/>
            <person name="Litvintseva A."/>
            <person name="Chen Y."/>
            <person name="Heitman J."/>
            <person name="Sun S."/>
            <person name="Springer D."/>
            <person name="Dromer F."/>
            <person name="Young S.K."/>
            <person name="Zeng Q."/>
            <person name="Gargeya S."/>
            <person name="Fitzgerald M."/>
            <person name="Abouelleil A."/>
            <person name="Alvarado L."/>
            <person name="Berlin A.M."/>
            <person name="Chapman S.B."/>
            <person name="Dewar J."/>
            <person name="Goldberg J."/>
            <person name="Griggs A."/>
            <person name="Gujja S."/>
            <person name="Hansen M."/>
            <person name="Howarth C."/>
            <person name="Imamovic A."/>
            <person name="Larimer J."/>
            <person name="McCowan C."/>
            <person name="Murphy C."/>
            <person name="Pearson M."/>
            <person name="Priest M."/>
            <person name="Roberts A."/>
            <person name="Saif S."/>
            <person name="Shea T."/>
            <person name="Sykes S."/>
            <person name="Wortman J."/>
            <person name="Nusbaum C."/>
            <person name="Birren B."/>
        </authorList>
    </citation>
    <scope>NUCLEOTIDE SEQUENCE [LARGE SCALE GENOMIC DNA]</scope>
    <source>
        <strain evidence="1 2">CBS 10435</strain>
    </source>
</reference>